<feature type="transmembrane region" description="Helical" evidence="1">
    <location>
        <begin position="16"/>
        <end position="34"/>
    </location>
</feature>
<proteinExistence type="predicted"/>
<keyword evidence="1" id="KW-1133">Transmembrane helix</keyword>
<dbReference type="EMBL" id="UZAL01000779">
    <property type="protein sequence ID" value="VDO73145.1"/>
    <property type="molecule type" value="Genomic_DNA"/>
</dbReference>
<name>A0A3P8BJW1_9TREM</name>
<organism evidence="2 3">
    <name type="scientific">Schistosoma mattheei</name>
    <dbReference type="NCBI Taxonomy" id="31246"/>
    <lineage>
        <taxon>Eukaryota</taxon>
        <taxon>Metazoa</taxon>
        <taxon>Spiralia</taxon>
        <taxon>Lophotrochozoa</taxon>
        <taxon>Platyhelminthes</taxon>
        <taxon>Trematoda</taxon>
        <taxon>Digenea</taxon>
        <taxon>Strigeidida</taxon>
        <taxon>Schistosomatoidea</taxon>
        <taxon>Schistosomatidae</taxon>
        <taxon>Schistosoma</taxon>
    </lineage>
</organism>
<dbReference type="Proteomes" id="UP000269396">
    <property type="component" value="Unassembled WGS sequence"/>
</dbReference>
<reference evidence="2 3" key="1">
    <citation type="submission" date="2018-11" db="EMBL/GenBank/DDBJ databases">
        <authorList>
            <consortium name="Pathogen Informatics"/>
        </authorList>
    </citation>
    <scope>NUCLEOTIDE SEQUENCE [LARGE SCALE GENOMIC DNA]</scope>
    <source>
        <strain>Denwood</strain>
        <strain evidence="3">Zambia</strain>
    </source>
</reference>
<dbReference type="AlphaFoldDB" id="A0A3P8BJW1"/>
<evidence type="ECO:0000256" key="1">
    <source>
        <dbReference type="SAM" id="Phobius"/>
    </source>
</evidence>
<gene>
    <name evidence="2" type="ORF">SMTD_LOCUS806</name>
</gene>
<protein>
    <submittedName>
        <fullName evidence="2">Uncharacterized protein</fullName>
    </submittedName>
</protein>
<keyword evidence="1" id="KW-0472">Membrane</keyword>
<evidence type="ECO:0000313" key="3">
    <source>
        <dbReference type="Proteomes" id="UP000269396"/>
    </source>
</evidence>
<sequence>MDHHHLSQFLENMVNFFFQNLSVIIDVLVLDIVLSHHQQH</sequence>
<keyword evidence="1" id="KW-0812">Transmembrane</keyword>
<keyword evidence="3" id="KW-1185">Reference proteome</keyword>
<accession>A0A3P8BJW1</accession>
<evidence type="ECO:0000313" key="2">
    <source>
        <dbReference type="EMBL" id="VDO73145.1"/>
    </source>
</evidence>